<gene>
    <name evidence="2" type="ORF">K458DRAFT_408156</name>
</gene>
<dbReference type="AlphaFoldDB" id="A0A6G1IMC3"/>
<proteinExistence type="predicted"/>
<accession>A0A6G1IMC3</accession>
<evidence type="ECO:0000256" key="1">
    <source>
        <dbReference type="SAM" id="MobiDB-lite"/>
    </source>
</evidence>
<feature type="compositionally biased region" description="Low complexity" evidence="1">
    <location>
        <begin position="35"/>
        <end position="44"/>
    </location>
</feature>
<keyword evidence="3" id="KW-1185">Reference proteome</keyword>
<name>A0A6G1IMC3_9PLEO</name>
<sequence length="158" mass="17118">MRLGNVWAWDCPWLDTPETAAAVRRDAAVERSRSSDSWSRHSSSLGCASPARDDCVQISRLASPPIPTPPQQHGQAHSPASSSTIMLGSPSRGKNSRLLAASTQRGANGLSVNTEENRPQPGRRRDDNALLYDNASMLLRRCLTYVRQCSAGPAACFD</sequence>
<protein>
    <submittedName>
        <fullName evidence="2">Uncharacterized protein</fullName>
    </submittedName>
</protein>
<dbReference type="Proteomes" id="UP000799291">
    <property type="component" value="Unassembled WGS sequence"/>
</dbReference>
<organism evidence="2 3">
    <name type="scientific">Lentithecium fluviatile CBS 122367</name>
    <dbReference type="NCBI Taxonomy" id="1168545"/>
    <lineage>
        <taxon>Eukaryota</taxon>
        <taxon>Fungi</taxon>
        <taxon>Dikarya</taxon>
        <taxon>Ascomycota</taxon>
        <taxon>Pezizomycotina</taxon>
        <taxon>Dothideomycetes</taxon>
        <taxon>Pleosporomycetidae</taxon>
        <taxon>Pleosporales</taxon>
        <taxon>Massarineae</taxon>
        <taxon>Lentitheciaceae</taxon>
        <taxon>Lentithecium</taxon>
    </lineage>
</organism>
<feature type="region of interest" description="Disordered" evidence="1">
    <location>
        <begin position="30"/>
        <end position="127"/>
    </location>
</feature>
<evidence type="ECO:0000313" key="3">
    <source>
        <dbReference type="Proteomes" id="UP000799291"/>
    </source>
</evidence>
<feature type="compositionally biased region" description="Basic and acidic residues" evidence="1">
    <location>
        <begin position="115"/>
        <end position="127"/>
    </location>
</feature>
<feature type="compositionally biased region" description="Polar residues" evidence="1">
    <location>
        <begin position="71"/>
        <end position="86"/>
    </location>
</feature>
<feature type="compositionally biased region" description="Polar residues" evidence="1">
    <location>
        <begin position="101"/>
        <end position="114"/>
    </location>
</feature>
<reference evidence="2" key="1">
    <citation type="journal article" date="2020" name="Stud. Mycol.">
        <title>101 Dothideomycetes genomes: a test case for predicting lifestyles and emergence of pathogens.</title>
        <authorList>
            <person name="Haridas S."/>
            <person name="Albert R."/>
            <person name="Binder M."/>
            <person name="Bloem J."/>
            <person name="Labutti K."/>
            <person name="Salamov A."/>
            <person name="Andreopoulos B."/>
            <person name="Baker S."/>
            <person name="Barry K."/>
            <person name="Bills G."/>
            <person name="Bluhm B."/>
            <person name="Cannon C."/>
            <person name="Castanera R."/>
            <person name="Culley D."/>
            <person name="Daum C."/>
            <person name="Ezra D."/>
            <person name="Gonzalez J."/>
            <person name="Henrissat B."/>
            <person name="Kuo A."/>
            <person name="Liang C."/>
            <person name="Lipzen A."/>
            <person name="Lutzoni F."/>
            <person name="Magnuson J."/>
            <person name="Mondo S."/>
            <person name="Nolan M."/>
            <person name="Ohm R."/>
            <person name="Pangilinan J."/>
            <person name="Park H.-J."/>
            <person name="Ramirez L."/>
            <person name="Alfaro M."/>
            <person name="Sun H."/>
            <person name="Tritt A."/>
            <person name="Yoshinaga Y."/>
            <person name="Zwiers L.-H."/>
            <person name="Turgeon B."/>
            <person name="Goodwin S."/>
            <person name="Spatafora J."/>
            <person name="Crous P."/>
            <person name="Grigoriev I."/>
        </authorList>
    </citation>
    <scope>NUCLEOTIDE SEQUENCE</scope>
    <source>
        <strain evidence="2">CBS 122367</strain>
    </source>
</reference>
<evidence type="ECO:0000313" key="2">
    <source>
        <dbReference type="EMBL" id="KAF2679295.1"/>
    </source>
</evidence>
<dbReference type="EMBL" id="MU005604">
    <property type="protein sequence ID" value="KAF2679295.1"/>
    <property type="molecule type" value="Genomic_DNA"/>
</dbReference>